<evidence type="ECO:0000313" key="1">
    <source>
        <dbReference type="EMBL" id="RLE08131.1"/>
    </source>
</evidence>
<dbReference type="AlphaFoldDB" id="A0A662D3J8"/>
<protein>
    <submittedName>
        <fullName evidence="1">Uncharacterized protein</fullName>
    </submittedName>
</protein>
<comment type="caution">
    <text evidence="1">The sequence shown here is derived from an EMBL/GenBank/DDBJ whole genome shotgun (WGS) entry which is preliminary data.</text>
</comment>
<accession>A0A662D3J8</accession>
<evidence type="ECO:0000313" key="2">
    <source>
        <dbReference type="Proteomes" id="UP000277457"/>
    </source>
</evidence>
<dbReference type="EMBL" id="QMPY01000043">
    <property type="protein sequence ID" value="RLE08131.1"/>
    <property type="molecule type" value="Genomic_DNA"/>
</dbReference>
<reference evidence="1 2" key="1">
    <citation type="submission" date="2018-06" db="EMBL/GenBank/DDBJ databases">
        <title>Extensive metabolic versatility and redundancy in microbially diverse, dynamic hydrothermal sediments.</title>
        <authorList>
            <person name="Dombrowski N."/>
            <person name="Teske A."/>
            <person name="Baker B.J."/>
        </authorList>
    </citation>
    <scope>NUCLEOTIDE SEQUENCE [LARGE SCALE GENOMIC DNA]</scope>
    <source>
        <strain evidence="1">B7_G13</strain>
    </source>
</reference>
<organism evidence="1 2">
    <name type="scientific">Aerophobetes bacterium</name>
    <dbReference type="NCBI Taxonomy" id="2030807"/>
    <lineage>
        <taxon>Bacteria</taxon>
        <taxon>Candidatus Aerophobota</taxon>
    </lineage>
</organism>
<proteinExistence type="predicted"/>
<gene>
    <name evidence="1" type="ORF">DRZ78_01660</name>
</gene>
<sequence>MEDRIFIEPRGKSVPRFSARVKVLHAGGREECFMIGHSGKVCARSKDGSFGYHGKWKPLSGWMAREVRERISRKWPVEPHNMVFVAEDDAELLVDLCLSNIS</sequence>
<dbReference type="Proteomes" id="UP000277457">
    <property type="component" value="Unassembled WGS sequence"/>
</dbReference>
<name>A0A662D3J8_UNCAE</name>